<dbReference type="AlphaFoldDB" id="A0A9N7VI83"/>
<accession>A0A9N7VI83</accession>
<gene>
    <name evidence="2" type="ORF">PLEPLA_LOCUS41044</name>
</gene>
<sequence length="273" mass="30468">MRGEGEEREKRGRGEGEEREKRGRREGEGEERIERYSRSFWTRDNVEMKLCECSVPSGVSCVWSCSSRCDGLSPWMSSSVFLLELDASPHVLLLFVSSVSSLQEMDIVETGSGLFKLLQDLESHLSSSVMSEGVAVSPVVERVVHTDKKLLLPVFIPAALNSSSLFHSFVLESFLLAASTGSGMKVRNLAPFKRKLLLSPLTLEMILTRSHSEAFIIFPRQAALMHSDLQLPSCWQDCATAPIILSTEHTFPSQYQSLFNVRLLKAAGDKLWV</sequence>
<evidence type="ECO:0000313" key="2">
    <source>
        <dbReference type="EMBL" id="CAB1453292.1"/>
    </source>
</evidence>
<name>A0A9N7VI83_PLEPL</name>
<keyword evidence="3" id="KW-1185">Reference proteome</keyword>
<evidence type="ECO:0000313" key="3">
    <source>
        <dbReference type="Proteomes" id="UP001153269"/>
    </source>
</evidence>
<evidence type="ECO:0000256" key="1">
    <source>
        <dbReference type="SAM" id="MobiDB-lite"/>
    </source>
</evidence>
<organism evidence="2 3">
    <name type="scientific">Pleuronectes platessa</name>
    <name type="common">European plaice</name>
    <dbReference type="NCBI Taxonomy" id="8262"/>
    <lineage>
        <taxon>Eukaryota</taxon>
        <taxon>Metazoa</taxon>
        <taxon>Chordata</taxon>
        <taxon>Craniata</taxon>
        <taxon>Vertebrata</taxon>
        <taxon>Euteleostomi</taxon>
        <taxon>Actinopterygii</taxon>
        <taxon>Neopterygii</taxon>
        <taxon>Teleostei</taxon>
        <taxon>Neoteleostei</taxon>
        <taxon>Acanthomorphata</taxon>
        <taxon>Carangaria</taxon>
        <taxon>Pleuronectiformes</taxon>
        <taxon>Pleuronectoidei</taxon>
        <taxon>Pleuronectidae</taxon>
        <taxon>Pleuronectes</taxon>
    </lineage>
</organism>
<proteinExistence type="predicted"/>
<feature type="region of interest" description="Disordered" evidence="1">
    <location>
        <begin position="1"/>
        <end position="29"/>
    </location>
</feature>
<dbReference type="EMBL" id="CADEAL010004163">
    <property type="protein sequence ID" value="CAB1453292.1"/>
    <property type="molecule type" value="Genomic_DNA"/>
</dbReference>
<reference evidence="2" key="1">
    <citation type="submission" date="2020-03" db="EMBL/GenBank/DDBJ databases">
        <authorList>
            <person name="Weist P."/>
        </authorList>
    </citation>
    <scope>NUCLEOTIDE SEQUENCE</scope>
</reference>
<protein>
    <submittedName>
        <fullName evidence="2">Uncharacterized protein</fullName>
    </submittedName>
</protein>
<comment type="caution">
    <text evidence="2">The sequence shown here is derived from an EMBL/GenBank/DDBJ whole genome shotgun (WGS) entry which is preliminary data.</text>
</comment>
<dbReference type="Proteomes" id="UP001153269">
    <property type="component" value="Unassembled WGS sequence"/>
</dbReference>